<evidence type="ECO:0000313" key="4">
    <source>
        <dbReference type="Proteomes" id="UP001279553"/>
    </source>
</evidence>
<comment type="caution">
    <text evidence="3">The sequence shown here is derived from an EMBL/GenBank/DDBJ whole genome shotgun (WGS) entry which is preliminary data.</text>
</comment>
<dbReference type="Pfam" id="PF12697">
    <property type="entry name" value="Abhydrolase_6"/>
    <property type="match status" value="1"/>
</dbReference>
<dbReference type="EMBL" id="JAWXYB010000018">
    <property type="protein sequence ID" value="MDX5930520.1"/>
    <property type="molecule type" value="Genomic_DNA"/>
</dbReference>
<dbReference type="InterPro" id="IPR000073">
    <property type="entry name" value="AB_hydrolase_1"/>
</dbReference>
<dbReference type="GO" id="GO:0016020">
    <property type="term" value="C:membrane"/>
    <property type="evidence" value="ECO:0007669"/>
    <property type="project" value="TreeGrafter"/>
</dbReference>
<evidence type="ECO:0000259" key="2">
    <source>
        <dbReference type="Pfam" id="PF12697"/>
    </source>
</evidence>
<evidence type="ECO:0000256" key="1">
    <source>
        <dbReference type="ARBA" id="ARBA00022801"/>
    </source>
</evidence>
<evidence type="ECO:0000313" key="3">
    <source>
        <dbReference type="EMBL" id="MDX5930520.1"/>
    </source>
</evidence>
<name>A0AAW9DNE3_ACIAO</name>
<dbReference type="InterPro" id="IPR029058">
    <property type="entry name" value="AB_hydrolase_fold"/>
</dbReference>
<reference evidence="3 4" key="1">
    <citation type="submission" date="2023-11" db="EMBL/GenBank/DDBJ databases">
        <title>MicrobeMod: A computational toolkit for identifying prokaryotic methylation and restriction-modification with nanopore sequencing.</title>
        <authorList>
            <person name="Crits-Christoph A."/>
            <person name="Kang S.C."/>
            <person name="Lee H."/>
            <person name="Ostrov N."/>
        </authorList>
    </citation>
    <scope>NUCLEOTIDE SEQUENCE [LARGE SCALE GENOMIC DNA]</scope>
    <source>
        <strain evidence="3 4">DSMZ 700</strain>
    </source>
</reference>
<protein>
    <submittedName>
        <fullName evidence="3">Alpha/beta fold hydrolase</fullName>
    </submittedName>
</protein>
<dbReference type="InterPro" id="IPR050266">
    <property type="entry name" value="AB_hydrolase_sf"/>
</dbReference>
<keyword evidence="1 3" id="KW-0378">Hydrolase</keyword>
<dbReference type="SUPFAM" id="SSF53474">
    <property type="entry name" value="alpha/beta-Hydrolases"/>
    <property type="match status" value="1"/>
</dbReference>
<dbReference type="RefSeq" id="WP_319613465.1">
    <property type="nucleotide sequence ID" value="NZ_JAWXYB010000018.1"/>
</dbReference>
<sequence length="227" mass="23711">MALDVVFIPALLCDEEMYREVIAAAGGHIHAHVMMSPRPSLAASVADILARAPAKFALVGTSYGGNLALEVALAAPERVTALWLMGCDPAAPQAGGPDLAGGLRTQPEAVIDMLAELVVHKEATEAAAAFKAMAHRIGGEAGAAQATAYGTRPEATSRLGSLHMPAMVLWGKEDAIVPVSVGRGLADDLPHAHFHVLKDCGHLPTLEKPAESAALFVEFLAHEPHHH</sequence>
<gene>
    <name evidence="3" type="ORF">SIL87_07065</name>
</gene>
<dbReference type="Gene3D" id="3.40.50.1820">
    <property type="entry name" value="alpha/beta hydrolase"/>
    <property type="match status" value="1"/>
</dbReference>
<organism evidence="3 4">
    <name type="scientific">Acidiphilium acidophilum</name>
    <name type="common">Thiobacillus acidophilus</name>
    <dbReference type="NCBI Taxonomy" id="76588"/>
    <lineage>
        <taxon>Bacteria</taxon>
        <taxon>Pseudomonadati</taxon>
        <taxon>Pseudomonadota</taxon>
        <taxon>Alphaproteobacteria</taxon>
        <taxon>Acetobacterales</taxon>
        <taxon>Acidocellaceae</taxon>
        <taxon>Acidiphilium</taxon>
    </lineage>
</organism>
<accession>A0AAW9DNE3</accession>
<dbReference type="GO" id="GO:0016787">
    <property type="term" value="F:hydrolase activity"/>
    <property type="evidence" value="ECO:0007669"/>
    <property type="project" value="UniProtKB-KW"/>
</dbReference>
<dbReference type="PANTHER" id="PTHR43798:SF31">
    <property type="entry name" value="AB HYDROLASE SUPERFAMILY PROTEIN YCLE"/>
    <property type="match status" value="1"/>
</dbReference>
<feature type="domain" description="AB hydrolase-1" evidence="2">
    <location>
        <begin position="42"/>
        <end position="214"/>
    </location>
</feature>
<keyword evidence="4" id="KW-1185">Reference proteome</keyword>
<proteinExistence type="predicted"/>
<dbReference type="PANTHER" id="PTHR43798">
    <property type="entry name" value="MONOACYLGLYCEROL LIPASE"/>
    <property type="match status" value="1"/>
</dbReference>
<dbReference type="AlphaFoldDB" id="A0AAW9DNE3"/>
<dbReference type="PRINTS" id="PR00111">
    <property type="entry name" value="ABHYDROLASE"/>
</dbReference>
<dbReference type="Proteomes" id="UP001279553">
    <property type="component" value="Unassembled WGS sequence"/>
</dbReference>